<protein>
    <submittedName>
        <fullName evidence="1">Uncharacterized protein</fullName>
    </submittedName>
</protein>
<evidence type="ECO:0000313" key="2">
    <source>
        <dbReference type="Proteomes" id="UP000037035"/>
    </source>
</evidence>
<evidence type="ECO:0000313" key="1">
    <source>
        <dbReference type="EMBL" id="KNZ45533.1"/>
    </source>
</evidence>
<keyword evidence="2" id="KW-1185">Reference proteome</keyword>
<dbReference type="VEuPathDB" id="FungiDB:VP01_801g6"/>
<organism evidence="1 2">
    <name type="scientific">Puccinia sorghi</name>
    <dbReference type="NCBI Taxonomy" id="27349"/>
    <lineage>
        <taxon>Eukaryota</taxon>
        <taxon>Fungi</taxon>
        <taxon>Dikarya</taxon>
        <taxon>Basidiomycota</taxon>
        <taxon>Pucciniomycotina</taxon>
        <taxon>Pucciniomycetes</taxon>
        <taxon>Pucciniales</taxon>
        <taxon>Pucciniaceae</taxon>
        <taxon>Puccinia</taxon>
    </lineage>
</organism>
<comment type="caution">
    <text evidence="1">The sequence shown here is derived from an EMBL/GenBank/DDBJ whole genome shotgun (WGS) entry which is preliminary data.</text>
</comment>
<reference evidence="1 2" key="1">
    <citation type="submission" date="2015-08" db="EMBL/GenBank/DDBJ databases">
        <title>Next Generation Sequencing and Analysis of the Genome of Puccinia sorghi L Schw, the Causal Agent of Maize Common Rust.</title>
        <authorList>
            <person name="Rochi L."/>
            <person name="Burguener G."/>
            <person name="Darino M."/>
            <person name="Turjanski A."/>
            <person name="Kreff E."/>
            <person name="Dieguez M.J."/>
            <person name="Sacco F."/>
        </authorList>
    </citation>
    <scope>NUCLEOTIDE SEQUENCE [LARGE SCALE GENOMIC DNA]</scope>
    <source>
        <strain evidence="1 2">RO10H11247</strain>
    </source>
</reference>
<accession>A0A0L6UAF0</accession>
<dbReference type="EMBL" id="LAVV01013517">
    <property type="protein sequence ID" value="KNZ45533.1"/>
    <property type="molecule type" value="Genomic_DNA"/>
</dbReference>
<sequence length="463" mass="51366">MPGFQERKCYLQYNGYIDLGKRFVVPPEPMTSLPFTHVKYNPKLGTRHPVTEGGILSDGSPQTRQSDHSNIYLWVIEPEELPSIMPFPSLPISINAKSSHQTIKLPGLVDSACFVVAIAAHFNHWPLDKPILTDAKITNLASILLFASLHNPSKKGLKAITDVTIYTLFLNQCPKTHPSTSALLHLWQSNSCFLHPCVSSCFLFFSSTTITTSNQAPAISQWLTTSIRHEILTILIKEVLEDKQCTDSFIQVAALHPGSQDVIGTVTCLLVSSDDDEITNAVIENLSTLADSHPADVASVTLPELFSQLPNAHSVSPPEQTTPMRHITSAKYITILDTLATLCDRTSLKKLFEPFLIRLLDTLESSCSAAYQTSLNEYISHRGGDSAEQFNYHTYSHHLLLCLRADIQFKIDPFFDHVVKHTVSDVEDRAVKTTQACGIIGRLFKILLCEGDIMQLLPANKNC</sequence>
<name>A0A0L6UAF0_9BASI</name>
<gene>
    <name evidence="1" type="ORF">VP01_801g6</name>
</gene>
<dbReference type="OrthoDB" id="342900at2759"/>
<proteinExistence type="predicted"/>
<dbReference type="Gene3D" id="3.20.20.140">
    <property type="entry name" value="Metal-dependent hydrolases"/>
    <property type="match status" value="1"/>
</dbReference>
<dbReference type="AlphaFoldDB" id="A0A0L6UAF0"/>
<dbReference type="STRING" id="27349.A0A0L6UAF0"/>
<dbReference type="Proteomes" id="UP000037035">
    <property type="component" value="Unassembled WGS sequence"/>
</dbReference>